<dbReference type="InterPro" id="IPR036390">
    <property type="entry name" value="WH_DNA-bd_sf"/>
</dbReference>
<dbReference type="Pfam" id="PF21543">
    <property type="entry name" value="CvfB_2nd"/>
    <property type="match status" value="1"/>
</dbReference>
<evidence type="ECO:0000313" key="4">
    <source>
        <dbReference type="Proteomes" id="UP000808914"/>
    </source>
</evidence>
<dbReference type="SMART" id="SM00316">
    <property type="entry name" value="S1"/>
    <property type="match status" value="2"/>
</dbReference>
<keyword evidence="4" id="KW-1185">Reference proteome</keyword>
<dbReference type="SUPFAM" id="SSF50249">
    <property type="entry name" value="Nucleic acid-binding proteins"/>
    <property type="match status" value="1"/>
</dbReference>
<dbReference type="Pfam" id="PF13509">
    <property type="entry name" value="S1_2"/>
    <property type="match status" value="1"/>
</dbReference>
<dbReference type="InterPro" id="IPR003029">
    <property type="entry name" value="S1_domain"/>
</dbReference>
<feature type="domain" description="S1 motif" evidence="2">
    <location>
        <begin position="154"/>
        <end position="214"/>
    </location>
</feature>
<comment type="similarity">
    <text evidence="1">Belongs to the CvfB family.</text>
</comment>
<proteinExistence type="inferred from homology"/>
<sequence length="285" mass="32287">MSRLQAGTIHTLKVARQAPFGYFLSNGQEDVLLHNNELKEGFDASEPQTVFLYQDHQGRLSATMTIPTVQIGSYDWVEVAGAKRQLGVFVSIGINKDILISKDDLPLIETLWPAKGDKLYCTLKNDKKGRLFAVPATENVMREIAHPAAEDDFNKNIHGYVYRLIKEGSFMMTEEGFLGFIHKSQRQEEPRLGQKVEGRIIEVKEDGSVNVSLLGRSHESIDDDAERIYRFLEGRGGAMPYSDKSLPEDIKERFGISKAAFKRALGRLMREGKVYQKEGWTYLKK</sequence>
<dbReference type="Pfam" id="PF17783">
    <property type="entry name" value="WHD_CvfB"/>
    <property type="match status" value="1"/>
</dbReference>
<dbReference type="InterPro" id="IPR048587">
    <property type="entry name" value="CvfB_S1_3rd"/>
</dbReference>
<protein>
    <submittedName>
        <fullName evidence="3">RNA-binding protein (Virulence factor B family)</fullName>
    </submittedName>
</protein>
<dbReference type="PROSITE" id="PS50126">
    <property type="entry name" value="S1"/>
    <property type="match status" value="1"/>
</dbReference>
<dbReference type="PANTHER" id="PTHR37296">
    <property type="entry name" value="CONSERVED VIRULENCE FACTOR B"/>
    <property type="match status" value="1"/>
</dbReference>
<organism evidence="3 4">
    <name type="scientific">Scopulibacillus daqui</name>
    <dbReference type="NCBI Taxonomy" id="1469162"/>
    <lineage>
        <taxon>Bacteria</taxon>
        <taxon>Bacillati</taxon>
        <taxon>Bacillota</taxon>
        <taxon>Bacilli</taxon>
        <taxon>Bacillales</taxon>
        <taxon>Sporolactobacillaceae</taxon>
        <taxon>Scopulibacillus</taxon>
    </lineage>
</organism>
<dbReference type="RefSeq" id="WP_205002121.1">
    <property type="nucleotide sequence ID" value="NZ_JAFBER010000001.1"/>
</dbReference>
<dbReference type="PIRSF" id="PIRSF012524">
    <property type="entry name" value="YitL_S1"/>
    <property type="match status" value="1"/>
</dbReference>
<dbReference type="InterPro" id="IPR012340">
    <property type="entry name" value="NA-bd_OB-fold"/>
</dbReference>
<evidence type="ECO:0000259" key="2">
    <source>
        <dbReference type="PROSITE" id="PS50126"/>
    </source>
</evidence>
<dbReference type="InterPro" id="IPR014464">
    <property type="entry name" value="CvfB_fam"/>
</dbReference>
<dbReference type="InterPro" id="IPR039566">
    <property type="entry name" value="CvfB_S1_st"/>
</dbReference>
<accession>A0ABS2PWU2</accession>
<dbReference type="EMBL" id="JAFBER010000001">
    <property type="protein sequence ID" value="MBM7644170.1"/>
    <property type="molecule type" value="Genomic_DNA"/>
</dbReference>
<dbReference type="SUPFAM" id="SSF46785">
    <property type="entry name" value="Winged helix' DNA-binding domain"/>
    <property type="match status" value="1"/>
</dbReference>
<dbReference type="InterPro" id="IPR040764">
    <property type="entry name" value="CvfB_WH"/>
</dbReference>
<dbReference type="InterPro" id="IPR036388">
    <property type="entry name" value="WH-like_DNA-bd_sf"/>
</dbReference>
<dbReference type="Gene3D" id="2.40.50.140">
    <property type="entry name" value="Nucleic acid-binding proteins"/>
    <property type="match status" value="2"/>
</dbReference>
<dbReference type="Proteomes" id="UP000808914">
    <property type="component" value="Unassembled WGS sequence"/>
</dbReference>
<dbReference type="Pfam" id="PF21191">
    <property type="entry name" value="CvfB_1st"/>
    <property type="match status" value="1"/>
</dbReference>
<gene>
    <name evidence="3" type="ORF">JOD45_000361</name>
</gene>
<dbReference type="Gene3D" id="1.10.10.10">
    <property type="entry name" value="Winged helix-like DNA-binding domain superfamily/Winged helix DNA-binding domain"/>
    <property type="match status" value="1"/>
</dbReference>
<reference evidence="3 4" key="1">
    <citation type="submission" date="2021-01" db="EMBL/GenBank/DDBJ databases">
        <title>Genomic Encyclopedia of Type Strains, Phase IV (KMG-IV): sequencing the most valuable type-strain genomes for metagenomic binning, comparative biology and taxonomic classification.</title>
        <authorList>
            <person name="Goeker M."/>
        </authorList>
    </citation>
    <scope>NUCLEOTIDE SEQUENCE [LARGE SCALE GENOMIC DNA]</scope>
    <source>
        <strain evidence="3 4">DSM 28236</strain>
    </source>
</reference>
<comment type="caution">
    <text evidence="3">The sequence shown here is derived from an EMBL/GenBank/DDBJ whole genome shotgun (WGS) entry which is preliminary data.</text>
</comment>
<evidence type="ECO:0000313" key="3">
    <source>
        <dbReference type="EMBL" id="MBM7644170.1"/>
    </source>
</evidence>
<dbReference type="InterPro" id="IPR048588">
    <property type="entry name" value="CvfB_S1_2nd"/>
</dbReference>
<name>A0ABS2PWU2_9BACL</name>
<dbReference type="CDD" id="cd00164">
    <property type="entry name" value="S1_like"/>
    <property type="match status" value="1"/>
</dbReference>
<dbReference type="PANTHER" id="PTHR37296:SF1">
    <property type="entry name" value="CONSERVED VIRULENCE FACTOR B"/>
    <property type="match status" value="1"/>
</dbReference>
<evidence type="ECO:0000256" key="1">
    <source>
        <dbReference type="PIRNR" id="PIRNR012524"/>
    </source>
</evidence>